<dbReference type="Proteomes" id="UP001589774">
    <property type="component" value="Unassembled WGS sequence"/>
</dbReference>
<keyword evidence="2" id="KW-1185">Reference proteome</keyword>
<protein>
    <submittedName>
        <fullName evidence="1">Uncharacterized protein</fullName>
    </submittedName>
</protein>
<evidence type="ECO:0000313" key="2">
    <source>
        <dbReference type="Proteomes" id="UP001589774"/>
    </source>
</evidence>
<evidence type="ECO:0000313" key="1">
    <source>
        <dbReference type="EMBL" id="MFC0317196.1"/>
    </source>
</evidence>
<comment type="caution">
    <text evidence="1">The sequence shown here is derived from an EMBL/GenBank/DDBJ whole genome shotgun (WGS) entry which is preliminary data.</text>
</comment>
<organism evidence="1 2">
    <name type="scientific">Olivibacter oleidegradans</name>
    <dbReference type="NCBI Taxonomy" id="760123"/>
    <lineage>
        <taxon>Bacteria</taxon>
        <taxon>Pseudomonadati</taxon>
        <taxon>Bacteroidota</taxon>
        <taxon>Sphingobacteriia</taxon>
        <taxon>Sphingobacteriales</taxon>
        <taxon>Sphingobacteriaceae</taxon>
        <taxon>Olivibacter</taxon>
    </lineage>
</organism>
<gene>
    <name evidence="1" type="ORF">ACFFI0_02700</name>
</gene>
<dbReference type="EMBL" id="JBHLWO010000001">
    <property type="protein sequence ID" value="MFC0317196.1"/>
    <property type="molecule type" value="Genomic_DNA"/>
</dbReference>
<proteinExistence type="predicted"/>
<reference evidence="1 2" key="1">
    <citation type="submission" date="2024-09" db="EMBL/GenBank/DDBJ databases">
        <authorList>
            <person name="Sun Q."/>
            <person name="Mori K."/>
        </authorList>
    </citation>
    <scope>NUCLEOTIDE SEQUENCE [LARGE SCALE GENOMIC DNA]</scope>
    <source>
        <strain evidence="1 2">CCM 7765</strain>
    </source>
</reference>
<accession>A0ABV6HE82</accession>
<name>A0ABV6HE82_9SPHI</name>
<sequence length="106" mass="11857">MMRQDTFGELSLRRFRFHIAKGVYINLISLYLDAKRGKHQGFVSYLAPDGKASLARIGAVSLPQSTWYCDMNRRVNALLLVASVSSKAILPTRRAILRAEDNNTSG</sequence>